<evidence type="ECO:0000313" key="1">
    <source>
        <dbReference type="EMBL" id="VVC37756.1"/>
    </source>
</evidence>
<proteinExistence type="predicted"/>
<sequence length="104" mass="11566">MTNADTHKGRSTTPVLITQQLAGPYGYNTDHNFIHYYFITDDQSAQYWYNADTEGISVVDQPVLVVAVPISAEYRHITRGLLQLQARVAAVAAPDSIILGRLFN</sequence>
<dbReference type="EMBL" id="CABPRJ010001454">
    <property type="protein sequence ID" value="VVC37756.1"/>
    <property type="molecule type" value="Genomic_DNA"/>
</dbReference>
<accession>A0A5E4N853</accession>
<dbReference type="AlphaFoldDB" id="A0A5E4N853"/>
<organism evidence="1 2">
    <name type="scientific">Cinara cedri</name>
    <dbReference type="NCBI Taxonomy" id="506608"/>
    <lineage>
        <taxon>Eukaryota</taxon>
        <taxon>Metazoa</taxon>
        <taxon>Ecdysozoa</taxon>
        <taxon>Arthropoda</taxon>
        <taxon>Hexapoda</taxon>
        <taxon>Insecta</taxon>
        <taxon>Pterygota</taxon>
        <taxon>Neoptera</taxon>
        <taxon>Paraneoptera</taxon>
        <taxon>Hemiptera</taxon>
        <taxon>Sternorrhyncha</taxon>
        <taxon>Aphidomorpha</taxon>
        <taxon>Aphidoidea</taxon>
        <taxon>Aphididae</taxon>
        <taxon>Lachninae</taxon>
        <taxon>Cinara</taxon>
    </lineage>
</organism>
<evidence type="ECO:0000313" key="2">
    <source>
        <dbReference type="Proteomes" id="UP000325440"/>
    </source>
</evidence>
<protein>
    <submittedName>
        <fullName evidence="1">Uncharacterized protein</fullName>
    </submittedName>
</protein>
<dbReference type="Proteomes" id="UP000325440">
    <property type="component" value="Unassembled WGS sequence"/>
</dbReference>
<reference evidence="1 2" key="1">
    <citation type="submission" date="2019-08" db="EMBL/GenBank/DDBJ databases">
        <authorList>
            <person name="Alioto T."/>
            <person name="Alioto T."/>
            <person name="Gomez Garrido J."/>
        </authorList>
    </citation>
    <scope>NUCLEOTIDE SEQUENCE [LARGE SCALE GENOMIC DNA]</scope>
</reference>
<gene>
    <name evidence="1" type="ORF">CINCED_3A018393</name>
</gene>
<name>A0A5E4N853_9HEMI</name>
<keyword evidence="2" id="KW-1185">Reference proteome</keyword>